<dbReference type="SMART" id="SM00450">
    <property type="entry name" value="RHOD"/>
    <property type="match status" value="2"/>
</dbReference>
<dbReference type="OrthoDB" id="9781034at2"/>
<dbReference type="KEGG" id="cid:P73_4013"/>
<dbReference type="Gene3D" id="3.40.250.10">
    <property type="entry name" value="Rhodanese-like domain"/>
    <property type="match status" value="2"/>
</dbReference>
<evidence type="ECO:0000256" key="1">
    <source>
        <dbReference type="ARBA" id="ARBA00022679"/>
    </source>
</evidence>
<protein>
    <submittedName>
        <fullName evidence="4">3-mercaptopyruvate sulfurtransferase</fullName>
    </submittedName>
</protein>
<dbReference type="HOGENOM" id="CLU_031618_0_0_5"/>
<feature type="domain" description="Rhodanese" evidence="3">
    <location>
        <begin position="200"/>
        <end position="299"/>
    </location>
</feature>
<dbReference type="CDD" id="cd01448">
    <property type="entry name" value="TST_Repeat_1"/>
    <property type="match status" value="1"/>
</dbReference>
<evidence type="ECO:0000313" key="5">
    <source>
        <dbReference type="Proteomes" id="UP000031521"/>
    </source>
</evidence>
<keyword evidence="1 4" id="KW-0808">Transferase</keyword>
<dbReference type="EMBL" id="CP004393">
    <property type="protein sequence ID" value="AJE48728.1"/>
    <property type="molecule type" value="Genomic_DNA"/>
</dbReference>
<gene>
    <name evidence="4" type="ORF">P73_4013</name>
</gene>
<dbReference type="InterPro" id="IPR001763">
    <property type="entry name" value="Rhodanese-like_dom"/>
</dbReference>
<sequence>MEEPRGIGQGMTQAPDLPVSLLVDPDWLAGNLDRVVLLDASVARIDRPGGVTGFGSGADVFAGKHLPGARLADLFGGFSDADAPLSFTRPSVDVLERSARELGVNRDSVVVVYDRLGGAYAARIWLLFRSVGFDRVRVLNGGLQAWTAAGGAVESGPSAPVALGDFRAGPLREEFVSTEEVARLVAGGGDAMRPLVCGLRPPQFTGEGSDDPRLGHIPGSVNLPFSELLDEEGRLDLNRVETRLKALALPEGSVPVLYCGGGINASGLALALVATGHSEFRVYEASMSGWTLDPSRPVARGKATA</sequence>
<dbReference type="STRING" id="1208324.P73_4013"/>
<dbReference type="PANTHER" id="PTHR11364:SF27">
    <property type="entry name" value="SULFURTRANSFERASE"/>
    <property type="match status" value="1"/>
</dbReference>
<dbReference type="InterPro" id="IPR036873">
    <property type="entry name" value="Rhodanese-like_dom_sf"/>
</dbReference>
<evidence type="ECO:0000313" key="4">
    <source>
        <dbReference type="EMBL" id="AJE48728.1"/>
    </source>
</evidence>
<proteinExistence type="predicted"/>
<dbReference type="SUPFAM" id="SSF52821">
    <property type="entry name" value="Rhodanese/Cell cycle control phosphatase"/>
    <property type="match status" value="2"/>
</dbReference>
<dbReference type="AlphaFoldDB" id="A0A0B5DZ84"/>
<accession>A0A0B5DZ84</accession>
<keyword evidence="5" id="KW-1185">Reference proteome</keyword>
<dbReference type="Pfam" id="PF00581">
    <property type="entry name" value="Rhodanese"/>
    <property type="match status" value="2"/>
</dbReference>
<name>A0A0B5DZ84_9RHOB</name>
<keyword evidence="4" id="KW-0670">Pyruvate</keyword>
<dbReference type="GO" id="GO:0004792">
    <property type="term" value="F:thiosulfate-cyanide sulfurtransferase activity"/>
    <property type="evidence" value="ECO:0007669"/>
    <property type="project" value="TreeGrafter"/>
</dbReference>
<evidence type="ECO:0000256" key="2">
    <source>
        <dbReference type="ARBA" id="ARBA00022737"/>
    </source>
</evidence>
<organism evidence="4 5">
    <name type="scientific">Celeribacter indicus</name>
    <dbReference type="NCBI Taxonomy" id="1208324"/>
    <lineage>
        <taxon>Bacteria</taxon>
        <taxon>Pseudomonadati</taxon>
        <taxon>Pseudomonadota</taxon>
        <taxon>Alphaproteobacteria</taxon>
        <taxon>Rhodobacterales</taxon>
        <taxon>Roseobacteraceae</taxon>
        <taxon>Celeribacter</taxon>
    </lineage>
</organism>
<dbReference type="InterPro" id="IPR045078">
    <property type="entry name" value="TST/MPST-like"/>
</dbReference>
<dbReference type="PANTHER" id="PTHR11364">
    <property type="entry name" value="THIOSULFATE SULFERTANSFERASE"/>
    <property type="match status" value="1"/>
</dbReference>
<keyword evidence="2" id="KW-0677">Repeat</keyword>
<feature type="domain" description="Rhodanese" evidence="3">
    <location>
        <begin position="61"/>
        <end position="155"/>
    </location>
</feature>
<reference evidence="4 5" key="1">
    <citation type="journal article" date="2014" name="Int. J. Syst. Evol. Microbiol.">
        <title>Celeribacter indicus sp. nov., a polycyclic aromatic hydrocarbon-degrading bacterium from deep-sea sediment and reclassification of Huaishuia halophila as Celeribacter halophilus comb. nov.</title>
        <authorList>
            <person name="Lai Q."/>
            <person name="Cao J."/>
            <person name="Yuan J."/>
            <person name="Li F."/>
            <person name="Shao Z."/>
        </authorList>
    </citation>
    <scope>NUCLEOTIDE SEQUENCE [LARGE SCALE GENOMIC DNA]</scope>
    <source>
        <strain evidence="4">P73</strain>
    </source>
</reference>
<dbReference type="Proteomes" id="UP000031521">
    <property type="component" value="Chromosome"/>
</dbReference>
<dbReference type="RefSeq" id="WP_082033315.1">
    <property type="nucleotide sequence ID" value="NZ_CP004393.1"/>
</dbReference>
<dbReference type="PROSITE" id="PS50206">
    <property type="entry name" value="RHODANESE_3"/>
    <property type="match status" value="2"/>
</dbReference>
<evidence type="ECO:0000259" key="3">
    <source>
        <dbReference type="PROSITE" id="PS50206"/>
    </source>
</evidence>